<reference evidence="2 3" key="1">
    <citation type="submission" date="2014-04" db="EMBL/GenBank/DDBJ databases">
        <authorList>
            <consortium name="DOE Joint Genome Institute"/>
            <person name="Kuo A."/>
            <person name="Zuccaro A."/>
            <person name="Kohler A."/>
            <person name="Nagy L.G."/>
            <person name="Floudas D."/>
            <person name="Copeland A."/>
            <person name="Barry K.W."/>
            <person name="Cichocki N."/>
            <person name="Veneault-Fourrey C."/>
            <person name="LaButti K."/>
            <person name="Lindquist E.A."/>
            <person name="Lipzen A."/>
            <person name="Lundell T."/>
            <person name="Morin E."/>
            <person name="Murat C."/>
            <person name="Sun H."/>
            <person name="Tunlid A."/>
            <person name="Henrissat B."/>
            <person name="Grigoriev I.V."/>
            <person name="Hibbett D.S."/>
            <person name="Martin F."/>
            <person name="Nordberg H.P."/>
            <person name="Cantor M.N."/>
            <person name="Hua S.X."/>
        </authorList>
    </citation>
    <scope>NUCLEOTIDE SEQUENCE [LARGE SCALE GENOMIC DNA]</scope>
    <source>
        <strain evidence="2 3">MAFF 305830</strain>
    </source>
</reference>
<gene>
    <name evidence="2" type="ORF">M408DRAFT_165722</name>
</gene>
<evidence type="ECO:0000313" key="3">
    <source>
        <dbReference type="Proteomes" id="UP000054097"/>
    </source>
</evidence>
<dbReference type="AlphaFoldDB" id="A0A0C3B7S5"/>
<evidence type="ECO:0000313" key="2">
    <source>
        <dbReference type="EMBL" id="KIM27501.1"/>
    </source>
</evidence>
<organism evidence="2 3">
    <name type="scientific">Serendipita vermifera MAFF 305830</name>
    <dbReference type="NCBI Taxonomy" id="933852"/>
    <lineage>
        <taxon>Eukaryota</taxon>
        <taxon>Fungi</taxon>
        <taxon>Dikarya</taxon>
        <taxon>Basidiomycota</taxon>
        <taxon>Agaricomycotina</taxon>
        <taxon>Agaricomycetes</taxon>
        <taxon>Sebacinales</taxon>
        <taxon>Serendipitaceae</taxon>
        <taxon>Serendipita</taxon>
    </lineage>
</organism>
<dbReference type="EMBL" id="KN824298">
    <property type="protein sequence ID" value="KIM27501.1"/>
    <property type="molecule type" value="Genomic_DNA"/>
</dbReference>
<dbReference type="OrthoDB" id="10643864at2759"/>
<proteinExistence type="predicted"/>
<dbReference type="HOGENOM" id="CLU_858334_0_0_1"/>
<dbReference type="Proteomes" id="UP000054097">
    <property type="component" value="Unassembled WGS sequence"/>
</dbReference>
<protein>
    <submittedName>
        <fullName evidence="2">Uncharacterized protein</fullName>
    </submittedName>
</protein>
<feature type="region of interest" description="Disordered" evidence="1">
    <location>
        <begin position="184"/>
        <end position="212"/>
    </location>
</feature>
<feature type="compositionally biased region" description="Polar residues" evidence="1">
    <location>
        <begin position="194"/>
        <end position="210"/>
    </location>
</feature>
<accession>A0A0C3B7S5</accession>
<reference evidence="3" key="2">
    <citation type="submission" date="2015-01" db="EMBL/GenBank/DDBJ databases">
        <title>Evolutionary Origins and Diversification of the Mycorrhizal Mutualists.</title>
        <authorList>
            <consortium name="DOE Joint Genome Institute"/>
            <consortium name="Mycorrhizal Genomics Consortium"/>
            <person name="Kohler A."/>
            <person name="Kuo A."/>
            <person name="Nagy L.G."/>
            <person name="Floudas D."/>
            <person name="Copeland A."/>
            <person name="Barry K.W."/>
            <person name="Cichocki N."/>
            <person name="Veneault-Fourrey C."/>
            <person name="LaButti K."/>
            <person name="Lindquist E.A."/>
            <person name="Lipzen A."/>
            <person name="Lundell T."/>
            <person name="Morin E."/>
            <person name="Murat C."/>
            <person name="Riley R."/>
            <person name="Ohm R."/>
            <person name="Sun H."/>
            <person name="Tunlid A."/>
            <person name="Henrissat B."/>
            <person name="Grigoriev I.V."/>
            <person name="Hibbett D.S."/>
            <person name="Martin F."/>
        </authorList>
    </citation>
    <scope>NUCLEOTIDE SEQUENCE [LARGE SCALE GENOMIC DNA]</scope>
    <source>
        <strain evidence="3">MAFF 305830</strain>
    </source>
</reference>
<evidence type="ECO:0000256" key="1">
    <source>
        <dbReference type="SAM" id="MobiDB-lite"/>
    </source>
</evidence>
<name>A0A0C3B7S5_SERVB</name>
<keyword evidence="3" id="KW-1185">Reference proteome</keyword>
<sequence length="324" mass="36420">MFKSRLPLNDAIAIRHPHVLAVQRKSESDDSSDCRTSLESPTTHCFLVGTRPKRTLPRRARSTGHVEIMPTVQGNINNPVVRRLHSDTGKPSMTPPRSKSAISFRNFDRKDTILPIPYIGTKPIYTPRPPSLLRFYNRSRSSLDAMMDIDSSSPSQSISKKLGHLRLRPSMPLRAHKSAASLRPMMAPPPLRRQVSQNSISTSSTKTSRYVSDEDMHICTSTEEDESEVEGTTNQSIPSAMFFRNIRTQQVLWRSGNDENMPPSTNHPVHYAPALESNWLQPSNRPSTLPVVIVDNCRAPAIVDHHPAKRVKLSRRSLVPPTFQ</sequence>